<organism evidence="1 2">
    <name type="scientific">Collimonas arenae</name>
    <dbReference type="NCBI Taxonomy" id="279058"/>
    <lineage>
        <taxon>Bacteria</taxon>
        <taxon>Pseudomonadati</taxon>
        <taxon>Pseudomonadota</taxon>
        <taxon>Betaproteobacteria</taxon>
        <taxon>Burkholderiales</taxon>
        <taxon>Oxalobacteraceae</taxon>
        <taxon>Collimonas</taxon>
    </lineage>
</organism>
<dbReference type="CDD" id="cd14744">
    <property type="entry name" value="PAAR_CT_2"/>
    <property type="match status" value="1"/>
</dbReference>
<reference evidence="1 2" key="1">
    <citation type="submission" date="2015-11" db="EMBL/GenBank/DDBJ databases">
        <title>Exploring the genomic traits of fungus-feeding bacterial genus Collimonas.</title>
        <authorList>
            <person name="Song C."/>
            <person name="Schmidt R."/>
            <person name="de Jager V."/>
            <person name="Krzyzanowska D."/>
            <person name="Jongedijk E."/>
            <person name="Cankar K."/>
            <person name="Beekwilder J."/>
            <person name="van Veen A."/>
            <person name="de Boer W."/>
            <person name="van Veen J.A."/>
            <person name="Garbeva P."/>
        </authorList>
    </citation>
    <scope>NUCLEOTIDE SEQUENCE [LARGE SCALE GENOMIC DNA]</scope>
    <source>
        <strain evidence="1 2">Ter282</strain>
    </source>
</reference>
<protein>
    <submittedName>
        <fullName evidence="1">PAAR motif family protein</fullName>
    </submittedName>
</protein>
<dbReference type="EMBL" id="CP013235">
    <property type="protein sequence ID" value="AMP09002.1"/>
    <property type="molecule type" value="Genomic_DNA"/>
</dbReference>
<name>A0A127PMU8_9BURK</name>
<evidence type="ECO:0000313" key="1">
    <source>
        <dbReference type="EMBL" id="AMP09002.1"/>
    </source>
</evidence>
<sequence>MTDRPICREGDATSHGGQVITASGSMMIDGRRNARVGDAVSCPEHGDNQIVEGCSMLDEGVSVVLHACKTACGSTVIATGSFTVAS</sequence>
<dbReference type="OrthoDB" id="197187at2"/>
<keyword evidence="2" id="KW-1185">Reference proteome</keyword>
<gene>
    <name evidence="1" type="ORF">CAter282_1210</name>
</gene>
<accession>A0A127PMU8</accession>
<dbReference type="Gene3D" id="2.60.200.60">
    <property type="match status" value="1"/>
</dbReference>
<dbReference type="RefSeq" id="WP_061532655.1">
    <property type="nucleotide sequence ID" value="NZ_CP013233.1"/>
</dbReference>
<dbReference type="Proteomes" id="UP000071778">
    <property type="component" value="Chromosome"/>
</dbReference>
<dbReference type="PATRIC" id="fig|279058.17.peg.1298"/>
<evidence type="ECO:0000313" key="2">
    <source>
        <dbReference type="Proteomes" id="UP000071778"/>
    </source>
</evidence>
<proteinExistence type="predicted"/>
<dbReference type="Pfam" id="PF05488">
    <property type="entry name" value="PAAR_motif"/>
    <property type="match status" value="1"/>
</dbReference>
<dbReference type="InterPro" id="IPR008727">
    <property type="entry name" value="PAAR_motif"/>
</dbReference>
<dbReference type="AlphaFoldDB" id="A0A127PMU8"/>